<dbReference type="PROSITE" id="PS51754">
    <property type="entry name" value="OVATE"/>
    <property type="match status" value="1"/>
</dbReference>
<comment type="function">
    <text evidence="6">Transcriptional repressor that regulates multiple aspects of plant growth and development.</text>
</comment>
<evidence type="ECO:0000313" key="8">
    <source>
        <dbReference type="EMBL" id="KAK1397261.1"/>
    </source>
</evidence>
<dbReference type="NCBIfam" id="TIGR01568">
    <property type="entry name" value="A_thal_3678"/>
    <property type="match status" value="1"/>
</dbReference>
<evidence type="ECO:0000259" key="7">
    <source>
        <dbReference type="PROSITE" id="PS51754"/>
    </source>
</evidence>
<dbReference type="InterPro" id="IPR006458">
    <property type="entry name" value="Ovate_C"/>
</dbReference>
<dbReference type="InterPro" id="IPR038933">
    <property type="entry name" value="Ovate"/>
</dbReference>
<evidence type="ECO:0000256" key="2">
    <source>
        <dbReference type="ARBA" id="ARBA00022491"/>
    </source>
</evidence>
<keyword evidence="5 6" id="KW-0539">Nucleus</keyword>
<gene>
    <name evidence="8" type="ORF">POM88_007124</name>
</gene>
<keyword evidence="4 6" id="KW-0804">Transcription</keyword>
<reference evidence="8" key="1">
    <citation type="submission" date="2023-02" db="EMBL/GenBank/DDBJ databases">
        <title>Genome of toxic invasive species Heracleum sosnowskyi carries increased number of genes despite the absence of recent whole-genome duplications.</title>
        <authorList>
            <person name="Schelkunov M."/>
            <person name="Shtratnikova V."/>
            <person name="Makarenko M."/>
            <person name="Klepikova A."/>
            <person name="Omelchenko D."/>
            <person name="Novikova G."/>
            <person name="Obukhova E."/>
            <person name="Bogdanov V."/>
            <person name="Penin A."/>
            <person name="Logacheva M."/>
        </authorList>
    </citation>
    <scope>NUCLEOTIDE SEQUENCE</scope>
    <source>
        <strain evidence="8">Hsosn_3</strain>
        <tissue evidence="8">Leaf</tissue>
    </source>
</reference>
<evidence type="ECO:0000256" key="5">
    <source>
        <dbReference type="ARBA" id="ARBA00023242"/>
    </source>
</evidence>
<sequence>MKLIPFLSKATEPTLSSSSSWPWPYCGNPKTLSFRYETITKSVYVAAESSYTNPSVCELSTDNELGLCTIEQEEDENSSKGLDQSIENVIRGARSSTERLFFDKHIGESTSCILGDQHQLAKINNSSTNINKNECATSNDTKVVLIEMESRDPFQDFKKSMEEIVEASSFNMKDDWDSLHQLLSWYLKFNCESNHGYIIGAFIDLLVSFELSSASNSSYSSPTPSSSRTCCENDQNSCFETSSATVTTESPISDFSFSSNCSAAPCLLTLIEEEEDDEDAGLDHCLTHYQEENNISDTN</sequence>
<evidence type="ECO:0000256" key="4">
    <source>
        <dbReference type="ARBA" id="ARBA00023163"/>
    </source>
</evidence>
<name>A0AAD8N672_9APIA</name>
<comment type="subcellular location">
    <subcellularLocation>
        <location evidence="1 6">Nucleus</location>
    </subcellularLocation>
</comment>
<proteinExistence type="predicted"/>
<evidence type="ECO:0000313" key="9">
    <source>
        <dbReference type="Proteomes" id="UP001237642"/>
    </source>
</evidence>
<evidence type="ECO:0000256" key="1">
    <source>
        <dbReference type="ARBA" id="ARBA00004123"/>
    </source>
</evidence>
<keyword evidence="9" id="KW-1185">Reference proteome</keyword>
<feature type="domain" description="OVATE" evidence="7">
    <location>
        <begin position="146"/>
        <end position="208"/>
    </location>
</feature>
<comment type="caution">
    <text evidence="8">The sequence shown here is derived from an EMBL/GenBank/DDBJ whole genome shotgun (WGS) entry which is preliminary data.</text>
</comment>
<dbReference type="PANTHER" id="PTHR33057">
    <property type="entry name" value="TRANSCRIPTION REPRESSOR OFP7-RELATED"/>
    <property type="match status" value="1"/>
</dbReference>
<dbReference type="AlphaFoldDB" id="A0AAD8N672"/>
<dbReference type="PANTHER" id="PTHR33057:SF98">
    <property type="entry name" value="TRANSCRIPTION REPRESSOR OFP18"/>
    <property type="match status" value="1"/>
</dbReference>
<keyword evidence="3 6" id="KW-0805">Transcription regulation</keyword>
<organism evidence="8 9">
    <name type="scientific">Heracleum sosnowskyi</name>
    <dbReference type="NCBI Taxonomy" id="360622"/>
    <lineage>
        <taxon>Eukaryota</taxon>
        <taxon>Viridiplantae</taxon>
        <taxon>Streptophyta</taxon>
        <taxon>Embryophyta</taxon>
        <taxon>Tracheophyta</taxon>
        <taxon>Spermatophyta</taxon>
        <taxon>Magnoliopsida</taxon>
        <taxon>eudicotyledons</taxon>
        <taxon>Gunneridae</taxon>
        <taxon>Pentapetalae</taxon>
        <taxon>asterids</taxon>
        <taxon>campanulids</taxon>
        <taxon>Apiales</taxon>
        <taxon>Apiaceae</taxon>
        <taxon>Apioideae</taxon>
        <taxon>apioid superclade</taxon>
        <taxon>Tordylieae</taxon>
        <taxon>Tordyliinae</taxon>
        <taxon>Heracleum</taxon>
    </lineage>
</organism>
<dbReference type="GO" id="GO:0045892">
    <property type="term" value="P:negative regulation of DNA-templated transcription"/>
    <property type="evidence" value="ECO:0007669"/>
    <property type="project" value="UniProtKB-UniRule"/>
</dbReference>
<reference evidence="8" key="2">
    <citation type="submission" date="2023-05" db="EMBL/GenBank/DDBJ databases">
        <authorList>
            <person name="Schelkunov M.I."/>
        </authorList>
    </citation>
    <scope>NUCLEOTIDE SEQUENCE</scope>
    <source>
        <strain evidence="8">Hsosn_3</strain>
        <tissue evidence="8">Leaf</tissue>
    </source>
</reference>
<dbReference type="Pfam" id="PF04844">
    <property type="entry name" value="Ovate"/>
    <property type="match status" value="1"/>
</dbReference>
<keyword evidence="2 6" id="KW-0678">Repressor</keyword>
<dbReference type="Proteomes" id="UP001237642">
    <property type="component" value="Unassembled WGS sequence"/>
</dbReference>
<evidence type="ECO:0000256" key="6">
    <source>
        <dbReference type="RuleBase" id="RU367028"/>
    </source>
</evidence>
<accession>A0AAD8N672</accession>
<dbReference type="EMBL" id="JAUIZM010000002">
    <property type="protein sequence ID" value="KAK1397261.1"/>
    <property type="molecule type" value="Genomic_DNA"/>
</dbReference>
<evidence type="ECO:0000256" key="3">
    <source>
        <dbReference type="ARBA" id="ARBA00023015"/>
    </source>
</evidence>
<protein>
    <recommendedName>
        <fullName evidence="6">Transcription repressor</fullName>
    </recommendedName>
    <alternativeName>
        <fullName evidence="6">Ovate family protein</fullName>
    </alternativeName>
</protein>
<dbReference type="GO" id="GO:0005634">
    <property type="term" value="C:nucleus"/>
    <property type="evidence" value="ECO:0007669"/>
    <property type="project" value="UniProtKB-SubCell"/>
</dbReference>